<reference evidence="4" key="1">
    <citation type="journal article" date="2012" name="Nat. Biotechnol.">
        <title>Reference genome sequence of the model plant Setaria.</title>
        <authorList>
            <person name="Bennetzen J.L."/>
            <person name="Schmutz J."/>
            <person name="Wang H."/>
            <person name="Percifield R."/>
            <person name="Hawkins J."/>
            <person name="Pontaroli A.C."/>
            <person name="Estep M."/>
            <person name="Feng L."/>
            <person name="Vaughn J.N."/>
            <person name="Grimwood J."/>
            <person name="Jenkins J."/>
            <person name="Barry K."/>
            <person name="Lindquist E."/>
            <person name="Hellsten U."/>
            <person name="Deshpande S."/>
            <person name="Wang X."/>
            <person name="Wu X."/>
            <person name="Mitros T."/>
            <person name="Triplett J."/>
            <person name="Yang X."/>
            <person name="Ye C.Y."/>
            <person name="Mauro-Herrera M."/>
            <person name="Wang L."/>
            <person name="Li P."/>
            <person name="Sharma M."/>
            <person name="Sharma R."/>
            <person name="Ronald P.C."/>
            <person name="Panaud O."/>
            <person name="Kellogg E.A."/>
            <person name="Brutnell T.P."/>
            <person name="Doust A.N."/>
            <person name="Tuskan G.A."/>
            <person name="Rokhsar D."/>
            <person name="Devos K.M."/>
        </authorList>
    </citation>
    <scope>NUCLEOTIDE SEQUENCE [LARGE SCALE GENOMIC DNA]</scope>
    <source>
        <strain evidence="4">Yugu1</strain>
    </source>
</reference>
<feature type="domain" description="KIB1-4 beta-propeller" evidence="2">
    <location>
        <begin position="167"/>
        <end position="405"/>
    </location>
</feature>
<dbReference type="InterPro" id="IPR036047">
    <property type="entry name" value="F-box-like_dom_sf"/>
</dbReference>
<accession>A0A368RMJ0</accession>
<dbReference type="SUPFAM" id="SSF81383">
    <property type="entry name" value="F-box domain"/>
    <property type="match status" value="1"/>
</dbReference>
<name>A0A368RMJ0_SETIT</name>
<gene>
    <name evidence="4" type="ORF">SETIT_6G125700v2</name>
</gene>
<evidence type="ECO:0000259" key="2">
    <source>
        <dbReference type="Pfam" id="PF03478"/>
    </source>
</evidence>
<evidence type="ECO:0000313" key="4">
    <source>
        <dbReference type="EMBL" id="RCV30810.1"/>
    </source>
</evidence>
<evidence type="ECO:0008006" key="5">
    <source>
        <dbReference type="Google" id="ProtNLM"/>
    </source>
</evidence>
<protein>
    <recommendedName>
        <fullName evidence="5">DUF295 domain-containing protein</fullName>
    </recommendedName>
</protein>
<dbReference type="PANTHER" id="PTHR33110">
    <property type="entry name" value="F-BOX/KELCH-REPEAT PROTEIN-RELATED"/>
    <property type="match status" value="1"/>
</dbReference>
<dbReference type="EMBL" id="CM003533">
    <property type="protein sequence ID" value="RCV30810.1"/>
    <property type="molecule type" value="Genomic_DNA"/>
</dbReference>
<dbReference type="Pfam" id="PF03478">
    <property type="entry name" value="Beta-prop_KIB1-4"/>
    <property type="match status" value="1"/>
</dbReference>
<evidence type="ECO:0000256" key="1">
    <source>
        <dbReference type="SAM" id="MobiDB-lite"/>
    </source>
</evidence>
<dbReference type="PANTHER" id="PTHR33110:SF143">
    <property type="entry name" value="F-BOX DOMAIN CONTAINING PROTEIN, EXPRESSED"/>
    <property type="match status" value="1"/>
</dbReference>
<organism evidence="4">
    <name type="scientific">Setaria italica</name>
    <name type="common">Foxtail millet</name>
    <name type="synonym">Panicum italicum</name>
    <dbReference type="NCBI Taxonomy" id="4555"/>
    <lineage>
        <taxon>Eukaryota</taxon>
        <taxon>Viridiplantae</taxon>
        <taxon>Streptophyta</taxon>
        <taxon>Embryophyta</taxon>
        <taxon>Tracheophyta</taxon>
        <taxon>Spermatophyta</taxon>
        <taxon>Magnoliopsida</taxon>
        <taxon>Liliopsida</taxon>
        <taxon>Poales</taxon>
        <taxon>Poaceae</taxon>
        <taxon>PACMAD clade</taxon>
        <taxon>Panicoideae</taxon>
        <taxon>Panicodae</taxon>
        <taxon>Paniceae</taxon>
        <taxon>Cenchrinae</taxon>
        <taxon>Setaria</taxon>
    </lineage>
</organism>
<evidence type="ECO:0000259" key="3">
    <source>
        <dbReference type="Pfam" id="PF12937"/>
    </source>
</evidence>
<dbReference type="OrthoDB" id="694183at2759"/>
<dbReference type="InterPro" id="IPR005174">
    <property type="entry name" value="KIB1-4_b-propeller"/>
</dbReference>
<feature type="compositionally biased region" description="Low complexity" evidence="1">
    <location>
        <begin position="27"/>
        <end position="38"/>
    </location>
</feature>
<feature type="region of interest" description="Disordered" evidence="1">
    <location>
        <begin position="1"/>
        <end position="47"/>
    </location>
</feature>
<reference evidence="4" key="2">
    <citation type="submission" date="2015-07" db="EMBL/GenBank/DDBJ databases">
        <authorList>
            <person name="Noorani M."/>
        </authorList>
    </citation>
    <scope>NUCLEOTIDE SEQUENCE</scope>
    <source>
        <strain evidence="4">Yugu1</strain>
    </source>
</reference>
<dbReference type="Pfam" id="PF12937">
    <property type="entry name" value="F-box-like"/>
    <property type="match status" value="1"/>
</dbReference>
<dbReference type="InterPro" id="IPR001810">
    <property type="entry name" value="F-box_dom"/>
</dbReference>
<feature type="domain" description="F-box" evidence="3">
    <location>
        <begin position="83"/>
        <end position="120"/>
    </location>
</feature>
<proteinExistence type="predicted"/>
<dbReference type="Gene3D" id="1.20.1280.50">
    <property type="match status" value="1"/>
</dbReference>
<dbReference type="AlphaFoldDB" id="A0A368RMJ0"/>
<sequence length="459" mass="51326">MNVFRLGPRPIKRRKSFSRQPQPPRASQVTTSNSSSVQPHLLLSRPPDAAASPQLQASFASGARCELQRFRLQVAMVALPSSWENLPPDLLDLVLHLLPSLADRVRLRAVCRPWRAAAQRKPRLPPPLPCLALRDGTLVDLQGAPVRCAPILRERVFRYLAVDDLAFLVHDDGACSLTNPLSGFTLPLPQLLPALHARQGILSSPLDSTPDPFIAIIIMEGYGIAVSACKQLDAISAMIPDPQRTRSTRRIYDIAFFNGKLYAITEYDGLQALELDVGRLHEPNSSSRFHKCIAEDPKQQRIYRATDDIDYLVLRYLVECSGKLLMIRRWMSFPHEARVGDHDRTSWFEVFETDLATVPGQWINVDSLDGLAIFLNSECSKSVLASKCAGGVQEDCIYFMHRVFDNPSMQYFGPCVNPLGDSGVCNMRDGNITPLLPEAVMTELRCKQQYLTWFFPTGS</sequence>